<dbReference type="OrthoDB" id="797802at2"/>
<name>A0A1N6UVC1_9SPHI</name>
<keyword evidence="3" id="KW-1185">Reference proteome</keyword>
<sequence length="195" mass="22263">MKFQNLLFFSIFLMGCNTTPPVKVIDPRPATELALIKKFHVSDSLFTSESNEIKKKEVYDKQKTELEKFIIDALPAEVKEWHAIVYKIEVDDYIEVTLLIPESGSLNENDKYPQYDNIVLFSNESLNDSPVKTSLKELSKGDQVLVTGSFEKDEIGNPYLDSNMDDLGNRNGFIFSNPKINFKIKSITKQEVSNK</sequence>
<proteinExistence type="predicted"/>
<dbReference type="Proteomes" id="UP000548326">
    <property type="component" value="Unassembled WGS sequence"/>
</dbReference>
<evidence type="ECO:0008006" key="5">
    <source>
        <dbReference type="Google" id="ProtNLM"/>
    </source>
</evidence>
<evidence type="ECO:0000313" key="2">
    <source>
        <dbReference type="EMBL" id="MBB6130556.1"/>
    </source>
</evidence>
<gene>
    <name evidence="2" type="ORF">HDF22_004696</name>
    <name evidence="1" type="ORF">HDF23_001706</name>
</gene>
<dbReference type="EMBL" id="JACHCB010000003">
    <property type="protein sequence ID" value="MBB6108963.1"/>
    <property type="molecule type" value="Genomic_DNA"/>
</dbReference>
<dbReference type="EMBL" id="JACHCA010000015">
    <property type="protein sequence ID" value="MBB6130556.1"/>
    <property type="molecule type" value="Genomic_DNA"/>
</dbReference>
<dbReference type="Proteomes" id="UP000541583">
    <property type="component" value="Unassembled WGS sequence"/>
</dbReference>
<reference evidence="3 4" key="1">
    <citation type="submission" date="2020-08" db="EMBL/GenBank/DDBJ databases">
        <title>Genomic Encyclopedia of Type Strains, Phase IV (KMG-V): Genome sequencing to study the core and pangenomes of soil and plant-associated prokaryotes.</title>
        <authorList>
            <person name="Whitman W."/>
        </authorList>
    </citation>
    <scope>NUCLEOTIDE SEQUENCE [LARGE SCALE GENOMIC DNA]</scope>
    <source>
        <strain evidence="1 3">ANJLi2</strain>
        <strain evidence="2 4">MP601</strain>
    </source>
</reference>
<accession>A0A1N6UVC1</accession>
<comment type="caution">
    <text evidence="2">The sequence shown here is derived from an EMBL/GenBank/DDBJ whole genome shotgun (WGS) entry which is preliminary data.</text>
</comment>
<evidence type="ECO:0000313" key="3">
    <source>
        <dbReference type="Proteomes" id="UP000541583"/>
    </source>
</evidence>
<protein>
    <recommendedName>
        <fullName evidence="5">Lipoprotein</fullName>
    </recommendedName>
</protein>
<evidence type="ECO:0000313" key="4">
    <source>
        <dbReference type="Proteomes" id="UP000548326"/>
    </source>
</evidence>
<dbReference type="PROSITE" id="PS51257">
    <property type="entry name" value="PROKAR_LIPOPROTEIN"/>
    <property type="match status" value="1"/>
</dbReference>
<evidence type="ECO:0000313" key="1">
    <source>
        <dbReference type="EMBL" id="MBB6108963.1"/>
    </source>
</evidence>
<dbReference type="RefSeq" id="WP_076372263.1">
    <property type="nucleotide sequence ID" value="NZ_FTMG01000003.1"/>
</dbReference>
<dbReference type="AlphaFoldDB" id="A0A1N6UVC1"/>
<organism evidence="2 4">
    <name type="scientific">Mucilaginibacter lappiensis</name>
    <dbReference type="NCBI Taxonomy" id="354630"/>
    <lineage>
        <taxon>Bacteria</taxon>
        <taxon>Pseudomonadati</taxon>
        <taxon>Bacteroidota</taxon>
        <taxon>Sphingobacteriia</taxon>
        <taxon>Sphingobacteriales</taxon>
        <taxon>Sphingobacteriaceae</taxon>
        <taxon>Mucilaginibacter</taxon>
    </lineage>
</organism>